<dbReference type="GO" id="GO:0016020">
    <property type="term" value="C:membrane"/>
    <property type="evidence" value="ECO:0007669"/>
    <property type="project" value="UniProtKB-SubCell"/>
</dbReference>
<keyword evidence="2 6" id="KW-0812">Transmembrane</keyword>
<name>A0A2K8NVR2_9MOLU</name>
<sequence>MKSNKNVRIFIRLIKAQTFNYITDPINIILGIVLTTVTMLCWVAFKPHDAESGLLADSFVLASAIGISSIRNSQYNLNLTLADWRETRLVRNLLTTPVSKKVLYGSILCFNWIINIIVTLILIVLAMLFESQRKVITNVEWGPFLIGFILNILLSNVMALFLSTTFKNKEYVFIVSALSYFGPMYLLGLGIPWNVVGQIPAINIATYLAPHRYTLHLMQAAWVGNVSNMSFPGVDPGTWLDVHGFGYGGNGWWLPALVSCGFIIIFALAFYYRLKNNYQFGTRKYSKFKGIQKNINNIELIKKAVSIDELKAVVEFANLDHKKAKQKVKKRLKQKNLAKNEVNNNETK</sequence>
<keyword evidence="4 6" id="KW-0472">Membrane</keyword>
<evidence type="ECO:0000256" key="5">
    <source>
        <dbReference type="SAM" id="Coils"/>
    </source>
</evidence>
<accession>A0A2K8NVR2</accession>
<gene>
    <name evidence="8" type="ORF">EMELA_v1c03410</name>
</gene>
<dbReference type="Proteomes" id="UP000231896">
    <property type="component" value="Chromosome"/>
</dbReference>
<feature type="transmembrane region" description="Helical" evidence="6">
    <location>
        <begin position="51"/>
        <end position="70"/>
    </location>
</feature>
<proteinExistence type="predicted"/>
<feature type="transmembrane region" description="Helical" evidence="6">
    <location>
        <begin position="171"/>
        <end position="191"/>
    </location>
</feature>
<evidence type="ECO:0000256" key="1">
    <source>
        <dbReference type="ARBA" id="ARBA00004141"/>
    </source>
</evidence>
<evidence type="ECO:0000256" key="2">
    <source>
        <dbReference type="ARBA" id="ARBA00022692"/>
    </source>
</evidence>
<feature type="transmembrane region" description="Helical" evidence="6">
    <location>
        <begin position="141"/>
        <end position="162"/>
    </location>
</feature>
<dbReference type="GO" id="GO:0140359">
    <property type="term" value="F:ABC-type transporter activity"/>
    <property type="evidence" value="ECO:0007669"/>
    <property type="project" value="InterPro"/>
</dbReference>
<dbReference type="AlphaFoldDB" id="A0A2K8NVR2"/>
<evidence type="ECO:0000313" key="9">
    <source>
        <dbReference type="Proteomes" id="UP000231896"/>
    </source>
</evidence>
<evidence type="ECO:0000313" key="8">
    <source>
        <dbReference type="EMBL" id="ATZ17909.1"/>
    </source>
</evidence>
<evidence type="ECO:0000259" key="7">
    <source>
        <dbReference type="Pfam" id="PF12698"/>
    </source>
</evidence>
<feature type="transmembrane region" description="Helical" evidence="6">
    <location>
        <begin position="21"/>
        <end position="45"/>
    </location>
</feature>
<feature type="transmembrane region" description="Helical" evidence="6">
    <location>
        <begin position="252"/>
        <end position="274"/>
    </location>
</feature>
<keyword evidence="5" id="KW-0175">Coiled coil</keyword>
<feature type="domain" description="ABC-2 type transporter transmembrane" evidence="7">
    <location>
        <begin position="80"/>
        <end position="270"/>
    </location>
</feature>
<keyword evidence="3 6" id="KW-1133">Transmembrane helix</keyword>
<evidence type="ECO:0000256" key="6">
    <source>
        <dbReference type="SAM" id="Phobius"/>
    </source>
</evidence>
<dbReference type="EMBL" id="CP024964">
    <property type="protein sequence ID" value="ATZ17909.1"/>
    <property type="molecule type" value="Genomic_DNA"/>
</dbReference>
<dbReference type="STRING" id="1408435.GCA_000685885_01226"/>
<keyword evidence="9" id="KW-1185">Reference proteome</keyword>
<feature type="coiled-coil region" evidence="5">
    <location>
        <begin position="307"/>
        <end position="345"/>
    </location>
</feature>
<comment type="subcellular location">
    <subcellularLocation>
        <location evidence="1">Membrane</location>
        <topology evidence="1">Multi-pass membrane protein</topology>
    </subcellularLocation>
</comment>
<evidence type="ECO:0000256" key="3">
    <source>
        <dbReference type="ARBA" id="ARBA00022989"/>
    </source>
</evidence>
<evidence type="ECO:0000256" key="4">
    <source>
        <dbReference type="ARBA" id="ARBA00023136"/>
    </source>
</evidence>
<dbReference type="KEGG" id="eml:EMELA_v1c03410"/>
<protein>
    <submittedName>
        <fullName evidence="8">ABC transporter permease</fullName>
    </submittedName>
</protein>
<feature type="transmembrane region" description="Helical" evidence="6">
    <location>
        <begin position="102"/>
        <end position="129"/>
    </location>
</feature>
<dbReference type="InterPro" id="IPR013525">
    <property type="entry name" value="ABC2_TM"/>
</dbReference>
<organism evidence="8 9">
    <name type="scientific">Mesoplasma melaleucae</name>
    <dbReference type="NCBI Taxonomy" id="81459"/>
    <lineage>
        <taxon>Bacteria</taxon>
        <taxon>Bacillati</taxon>
        <taxon>Mycoplasmatota</taxon>
        <taxon>Mollicutes</taxon>
        <taxon>Entomoplasmatales</taxon>
        <taxon>Entomoplasmataceae</taxon>
        <taxon>Mesoplasma</taxon>
    </lineage>
</organism>
<reference evidence="8 9" key="1">
    <citation type="submission" date="2017-11" db="EMBL/GenBank/DDBJ databases">
        <title>Genome sequence of Entomoplasma melaleucae M1 (ATCC 49191).</title>
        <authorList>
            <person name="Lo W.-S."/>
            <person name="Gasparich G.E."/>
            <person name="Kuo C.-H."/>
        </authorList>
    </citation>
    <scope>NUCLEOTIDE SEQUENCE [LARGE SCALE GENOMIC DNA]</scope>
    <source>
        <strain evidence="8 9">M1</strain>
    </source>
</reference>
<dbReference type="Pfam" id="PF12698">
    <property type="entry name" value="ABC2_membrane_3"/>
    <property type="match status" value="1"/>
</dbReference>